<keyword evidence="2 4" id="KW-0560">Oxidoreductase</keyword>
<dbReference type="Pfam" id="PF00171">
    <property type="entry name" value="Aldedh"/>
    <property type="match status" value="1"/>
</dbReference>
<dbReference type="InterPro" id="IPR016163">
    <property type="entry name" value="Ald_DH_C"/>
</dbReference>
<dbReference type="FunFam" id="3.40.605.10:FF:000004">
    <property type="entry name" value="Aldehyde dehydrogenase"/>
    <property type="match status" value="1"/>
</dbReference>
<dbReference type="eggNOG" id="COG1012">
    <property type="taxonomic scope" value="Bacteria"/>
</dbReference>
<dbReference type="InterPro" id="IPR016161">
    <property type="entry name" value="Ald_DH/histidinol_DH"/>
</dbReference>
<evidence type="ECO:0000256" key="2">
    <source>
        <dbReference type="ARBA" id="ARBA00023002"/>
    </source>
</evidence>
<evidence type="ECO:0000313" key="7">
    <source>
        <dbReference type="EMBL" id="GAL85180.1"/>
    </source>
</evidence>
<dbReference type="AlphaFoldDB" id="A0A098LE03"/>
<dbReference type="InterPro" id="IPR015590">
    <property type="entry name" value="Aldehyde_DH_dom"/>
</dbReference>
<evidence type="ECO:0000256" key="4">
    <source>
        <dbReference type="PIRNR" id="PIRNR036492"/>
    </source>
</evidence>
<dbReference type="PIRSF" id="PIRSF036492">
    <property type="entry name" value="ALDH"/>
    <property type="match status" value="1"/>
</dbReference>
<accession>A0A098LE03</accession>
<dbReference type="STRING" id="153721.MYP_2409"/>
<feature type="active site" evidence="5">
    <location>
        <position position="246"/>
    </location>
</feature>
<comment type="similarity">
    <text evidence="1 4">Belongs to the aldehyde dehydrogenase family.</text>
</comment>
<dbReference type="SUPFAM" id="SSF53720">
    <property type="entry name" value="ALDH-like"/>
    <property type="match status" value="1"/>
</dbReference>
<organism evidence="7 8">
    <name type="scientific">Sporocytophaga myxococcoides</name>
    <dbReference type="NCBI Taxonomy" id="153721"/>
    <lineage>
        <taxon>Bacteria</taxon>
        <taxon>Pseudomonadati</taxon>
        <taxon>Bacteroidota</taxon>
        <taxon>Cytophagia</taxon>
        <taxon>Cytophagales</taxon>
        <taxon>Cytophagaceae</taxon>
        <taxon>Sporocytophaga</taxon>
    </lineage>
</organism>
<protein>
    <recommendedName>
        <fullName evidence="4">Aldehyde dehydrogenase</fullName>
    </recommendedName>
</protein>
<evidence type="ECO:0000259" key="6">
    <source>
        <dbReference type="Pfam" id="PF00171"/>
    </source>
</evidence>
<evidence type="ECO:0000256" key="3">
    <source>
        <dbReference type="ARBA" id="ARBA00023027"/>
    </source>
</evidence>
<evidence type="ECO:0000256" key="1">
    <source>
        <dbReference type="ARBA" id="ARBA00009986"/>
    </source>
</evidence>
<keyword evidence="3" id="KW-0520">NAD</keyword>
<dbReference type="InterPro" id="IPR012394">
    <property type="entry name" value="Aldehyde_DH_NAD(P)"/>
</dbReference>
<dbReference type="GO" id="GO:0005737">
    <property type="term" value="C:cytoplasm"/>
    <property type="evidence" value="ECO:0007669"/>
    <property type="project" value="TreeGrafter"/>
</dbReference>
<comment type="caution">
    <text evidence="7">The sequence shown here is derived from an EMBL/GenBank/DDBJ whole genome shotgun (WGS) entry which is preliminary data.</text>
</comment>
<evidence type="ECO:0000313" key="8">
    <source>
        <dbReference type="Proteomes" id="UP000030185"/>
    </source>
</evidence>
<gene>
    <name evidence="7" type="ORF">MYP_2409</name>
</gene>
<reference evidence="7 8" key="1">
    <citation type="submission" date="2014-09" db="EMBL/GenBank/DDBJ databases">
        <title>Sporocytophaga myxococcoides PG-01 genome sequencing.</title>
        <authorList>
            <person name="Liu L."/>
            <person name="Gao P.J."/>
            <person name="Chen G.J."/>
            <person name="Wang L.S."/>
        </authorList>
    </citation>
    <scope>NUCLEOTIDE SEQUENCE [LARGE SCALE GENOMIC DNA]</scope>
    <source>
        <strain evidence="7 8">PG-01</strain>
    </source>
</reference>
<dbReference type="Gene3D" id="3.40.605.10">
    <property type="entry name" value="Aldehyde Dehydrogenase, Chain A, domain 1"/>
    <property type="match status" value="1"/>
</dbReference>
<dbReference type="GO" id="GO:0004029">
    <property type="term" value="F:aldehyde dehydrogenase (NAD+) activity"/>
    <property type="evidence" value="ECO:0007669"/>
    <property type="project" value="TreeGrafter"/>
</dbReference>
<dbReference type="Gene3D" id="3.40.309.10">
    <property type="entry name" value="Aldehyde Dehydrogenase, Chain A, domain 2"/>
    <property type="match status" value="1"/>
</dbReference>
<dbReference type="GO" id="GO:0006081">
    <property type="term" value="P:aldehyde metabolic process"/>
    <property type="evidence" value="ECO:0007669"/>
    <property type="project" value="InterPro"/>
</dbReference>
<dbReference type="PANTHER" id="PTHR43570:SF20">
    <property type="entry name" value="ALDEHYDE DEHYDROGENASE ALDX-RELATED"/>
    <property type="match status" value="1"/>
</dbReference>
<proteinExistence type="inferred from homology"/>
<dbReference type="RefSeq" id="WP_052430120.1">
    <property type="nucleotide sequence ID" value="NZ_BBLT01000004.1"/>
</dbReference>
<sequence>MDSSIKHIFDQQQIFFNEHLRYQEIRFRKQKLKSIRKWILNNQKEIRKALYADLRKPEPEADFGDIKPVLWEIDHTLEKIDEWGKERRVENIAAMYGVKPSVIFEPLGVVLIISPWNFPFNLSIGPLVSAIAAGNCAVIKPSEYSEATTKIIIKMIESLFSEKEIKVVSGEADVAEALLKLPFNHIFFTGSTDVGKKVMKAAAENLSSVTLELGGCNPVIIDESADLKDAAKKILFGKFVNAGQSCLSVNTVFIDHKVKERFEKILLEHFYKYYPDFKSGKMKDLASIINQKHVERVCKIIDTAIASGALNLLDKIAPNENFVPPAILTNVSLNATILKTEIFGPVLPIVEYRRVSEVINFIRANHKPLALYIFSKEQDSVDYITQSLSSGTVCVNDTTLHFIHPYLPFGGVNYSGIGKAHGYSGFKAFSNERSMLKQRVGFTAAKLIYPPYNKKVKFLIRFIMKFL</sequence>
<dbReference type="OrthoDB" id="9762913at2"/>
<dbReference type="InterPro" id="IPR016162">
    <property type="entry name" value="Ald_DH_N"/>
</dbReference>
<evidence type="ECO:0000256" key="5">
    <source>
        <dbReference type="PIRSR" id="PIRSR036492-1"/>
    </source>
</evidence>
<keyword evidence="8" id="KW-1185">Reference proteome</keyword>
<feature type="domain" description="Aldehyde dehydrogenase" evidence="6">
    <location>
        <begin position="24"/>
        <end position="433"/>
    </location>
</feature>
<dbReference type="EMBL" id="BBLT01000004">
    <property type="protein sequence ID" value="GAL85180.1"/>
    <property type="molecule type" value="Genomic_DNA"/>
</dbReference>
<dbReference type="PANTHER" id="PTHR43570">
    <property type="entry name" value="ALDEHYDE DEHYDROGENASE"/>
    <property type="match status" value="1"/>
</dbReference>
<feature type="active site" evidence="5">
    <location>
        <position position="212"/>
    </location>
</feature>
<dbReference type="Proteomes" id="UP000030185">
    <property type="component" value="Unassembled WGS sequence"/>
</dbReference>
<name>A0A098LE03_9BACT</name>